<comment type="caution">
    <text evidence="7">Lacks conserved residue(s) required for the propagation of feature annotation.</text>
</comment>
<dbReference type="GO" id="GO:0005634">
    <property type="term" value="C:nucleus"/>
    <property type="evidence" value="ECO:0007669"/>
    <property type="project" value="TreeGrafter"/>
</dbReference>
<dbReference type="GO" id="GO:0007018">
    <property type="term" value="P:microtubule-based movement"/>
    <property type="evidence" value="ECO:0007669"/>
    <property type="project" value="InterPro"/>
</dbReference>
<evidence type="ECO:0000313" key="9">
    <source>
        <dbReference type="EMBL" id="KZS20308.1"/>
    </source>
</evidence>
<evidence type="ECO:0000256" key="5">
    <source>
        <dbReference type="ARBA" id="ARBA00023175"/>
    </source>
</evidence>
<name>A0A162R8D7_9CRUS</name>
<proteinExistence type="inferred from homology"/>
<dbReference type="GO" id="GO:0008574">
    <property type="term" value="F:plus-end-directed microtubule motor activity"/>
    <property type="evidence" value="ECO:0007669"/>
    <property type="project" value="TreeGrafter"/>
</dbReference>
<dbReference type="PROSITE" id="PS50067">
    <property type="entry name" value="KINESIN_MOTOR_2"/>
    <property type="match status" value="1"/>
</dbReference>
<dbReference type="AlphaFoldDB" id="A0A162R8D7"/>
<dbReference type="InterPro" id="IPR027417">
    <property type="entry name" value="P-loop_NTPase"/>
</dbReference>
<dbReference type="InterPro" id="IPR036961">
    <property type="entry name" value="Kinesin_motor_dom_sf"/>
</dbReference>
<accession>A0A162R8D7</accession>
<comment type="subcellular location">
    <subcellularLocation>
        <location evidence="1">Cytoplasm</location>
        <location evidence="1">Cytoskeleton</location>
    </subcellularLocation>
</comment>
<evidence type="ECO:0000256" key="4">
    <source>
        <dbReference type="ARBA" id="ARBA00022840"/>
    </source>
</evidence>
<dbReference type="GO" id="GO:0072686">
    <property type="term" value="C:mitotic spindle"/>
    <property type="evidence" value="ECO:0007669"/>
    <property type="project" value="TreeGrafter"/>
</dbReference>
<evidence type="ECO:0000256" key="6">
    <source>
        <dbReference type="ARBA" id="ARBA00023212"/>
    </source>
</evidence>
<keyword evidence="3" id="KW-0547">Nucleotide-binding</keyword>
<dbReference type="Gene3D" id="3.40.850.10">
    <property type="entry name" value="Kinesin motor domain"/>
    <property type="match status" value="1"/>
</dbReference>
<dbReference type="GO" id="GO:0005876">
    <property type="term" value="C:spindle microtubule"/>
    <property type="evidence" value="ECO:0007669"/>
    <property type="project" value="TreeGrafter"/>
</dbReference>
<dbReference type="GO" id="GO:0005524">
    <property type="term" value="F:ATP binding"/>
    <property type="evidence" value="ECO:0007669"/>
    <property type="project" value="UniProtKB-KW"/>
</dbReference>
<keyword evidence="2" id="KW-0963">Cytoplasm</keyword>
<keyword evidence="4" id="KW-0067">ATP-binding</keyword>
<evidence type="ECO:0000256" key="3">
    <source>
        <dbReference type="ARBA" id="ARBA00022741"/>
    </source>
</evidence>
<evidence type="ECO:0000256" key="1">
    <source>
        <dbReference type="ARBA" id="ARBA00004245"/>
    </source>
</evidence>
<dbReference type="GO" id="GO:0051231">
    <property type="term" value="P:spindle elongation"/>
    <property type="evidence" value="ECO:0007669"/>
    <property type="project" value="TreeGrafter"/>
</dbReference>
<protein>
    <submittedName>
        <fullName evidence="9">Kinesin-like protein</fullName>
    </submittedName>
</protein>
<evidence type="ECO:0000256" key="2">
    <source>
        <dbReference type="ARBA" id="ARBA00022490"/>
    </source>
</evidence>
<dbReference type="InterPro" id="IPR001752">
    <property type="entry name" value="Kinesin_motor_dom"/>
</dbReference>
<dbReference type="InterPro" id="IPR047149">
    <property type="entry name" value="KIF11-like"/>
</dbReference>
<dbReference type="PANTHER" id="PTHR47970:SF12">
    <property type="entry name" value="KINESIN FAMILY MEMBER 11"/>
    <property type="match status" value="1"/>
</dbReference>
<dbReference type="SUPFAM" id="SSF52540">
    <property type="entry name" value="P-loop containing nucleoside triphosphate hydrolases"/>
    <property type="match status" value="1"/>
</dbReference>
<dbReference type="SMART" id="SM00129">
    <property type="entry name" value="KISc"/>
    <property type="match status" value="1"/>
</dbReference>
<dbReference type="STRING" id="35525.A0A162R8D7"/>
<dbReference type="Proteomes" id="UP000076858">
    <property type="component" value="Unassembled WGS sequence"/>
</dbReference>
<sequence>MEGERHDDLATSWDNDPFSGIIPRTLSHLFDRLKIQEMECTVRVTFIEMYYEEIYDLLSGTNVATKLSLYDDTTKKGSVITQGMEEFTVHNKNGVSLVLDILNILAKGSPKRQTATTLMNAHSSRSHSIFSITLHIKENADDGEELMKFGKLNLVDLVGSENIGRSGAVERRAREVGNINLSLLTLGHVITSLVERAPRIPYRESKLTRLLQDSLGGRTKTSIIATISPAAANLEETLSTLDYAHRAMNITNRPEVNQKLTQKALLKKPSHI</sequence>
<evidence type="ECO:0000259" key="8">
    <source>
        <dbReference type="PROSITE" id="PS50067"/>
    </source>
</evidence>
<dbReference type="PANTHER" id="PTHR47970">
    <property type="entry name" value="KINESIN-LIKE PROTEIN KIF11"/>
    <property type="match status" value="1"/>
</dbReference>
<gene>
    <name evidence="9" type="ORF">APZ42_013041</name>
</gene>
<keyword evidence="10" id="KW-1185">Reference proteome</keyword>
<comment type="caution">
    <text evidence="9">The sequence shown here is derived from an EMBL/GenBank/DDBJ whole genome shotgun (WGS) entry which is preliminary data.</text>
</comment>
<dbReference type="Pfam" id="PF00225">
    <property type="entry name" value="Kinesin"/>
    <property type="match status" value="1"/>
</dbReference>
<dbReference type="GO" id="GO:0090307">
    <property type="term" value="P:mitotic spindle assembly"/>
    <property type="evidence" value="ECO:0007669"/>
    <property type="project" value="TreeGrafter"/>
</dbReference>
<dbReference type="EMBL" id="LRGB01000226">
    <property type="protein sequence ID" value="KZS20308.1"/>
    <property type="molecule type" value="Genomic_DNA"/>
</dbReference>
<dbReference type="GO" id="GO:0008017">
    <property type="term" value="F:microtubule binding"/>
    <property type="evidence" value="ECO:0007669"/>
    <property type="project" value="InterPro"/>
</dbReference>
<reference evidence="9 10" key="1">
    <citation type="submission" date="2016-03" db="EMBL/GenBank/DDBJ databases">
        <title>EvidentialGene: Evidence-directed Construction of Genes on Genomes.</title>
        <authorList>
            <person name="Gilbert D.G."/>
            <person name="Choi J.-H."/>
            <person name="Mockaitis K."/>
            <person name="Colbourne J."/>
            <person name="Pfrender M."/>
        </authorList>
    </citation>
    <scope>NUCLEOTIDE SEQUENCE [LARGE SCALE GENOMIC DNA]</scope>
    <source>
        <strain evidence="9 10">Xinb3</strain>
        <tissue evidence="9">Complete organism</tissue>
    </source>
</reference>
<dbReference type="PRINTS" id="PR00380">
    <property type="entry name" value="KINESINHEAVY"/>
</dbReference>
<dbReference type="OrthoDB" id="3176171at2759"/>
<comment type="similarity">
    <text evidence="7">Belongs to the TRAFAC class myosin-kinesin ATPase superfamily. Kinesin family.</text>
</comment>
<keyword evidence="5" id="KW-0505">Motor protein</keyword>
<organism evidence="9 10">
    <name type="scientific">Daphnia magna</name>
    <dbReference type="NCBI Taxonomy" id="35525"/>
    <lineage>
        <taxon>Eukaryota</taxon>
        <taxon>Metazoa</taxon>
        <taxon>Ecdysozoa</taxon>
        <taxon>Arthropoda</taxon>
        <taxon>Crustacea</taxon>
        <taxon>Branchiopoda</taxon>
        <taxon>Diplostraca</taxon>
        <taxon>Cladocera</taxon>
        <taxon>Anomopoda</taxon>
        <taxon>Daphniidae</taxon>
        <taxon>Daphnia</taxon>
    </lineage>
</organism>
<keyword evidence="6" id="KW-0206">Cytoskeleton</keyword>
<evidence type="ECO:0000256" key="7">
    <source>
        <dbReference type="PROSITE-ProRule" id="PRU00283"/>
    </source>
</evidence>
<evidence type="ECO:0000313" key="10">
    <source>
        <dbReference type="Proteomes" id="UP000076858"/>
    </source>
</evidence>
<feature type="domain" description="Kinesin motor" evidence="8">
    <location>
        <begin position="1"/>
        <end position="250"/>
    </location>
</feature>